<evidence type="ECO:0000313" key="2">
    <source>
        <dbReference type="EMBL" id="PXV86016.1"/>
    </source>
</evidence>
<dbReference type="PANTHER" id="PTHR37299">
    <property type="entry name" value="TRANSCRIPTIONAL REGULATOR-RELATED"/>
    <property type="match status" value="1"/>
</dbReference>
<dbReference type="SMART" id="SM00850">
    <property type="entry name" value="LytTR"/>
    <property type="match status" value="1"/>
</dbReference>
<dbReference type="GO" id="GO:0003677">
    <property type="term" value="F:DNA binding"/>
    <property type="evidence" value="ECO:0007669"/>
    <property type="project" value="InterPro"/>
</dbReference>
<dbReference type="InterPro" id="IPR046947">
    <property type="entry name" value="LytR-like"/>
</dbReference>
<reference evidence="2 3" key="1">
    <citation type="submission" date="2018-05" db="EMBL/GenBank/DDBJ databases">
        <title>Genomic Encyclopedia of Type Strains, Phase IV (KMG-IV): sequencing the most valuable type-strain genomes for metagenomic binning, comparative biology and taxonomic classification.</title>
        <authorList>
            <person name="Goeker M."/>
        </authorList>
    </citation>
    <scope>NUCLEOTIDE SEQUENCE [LARGE SCALE GENOMIC DNA]</scope>
    <source>
        <strain evidence="2 3">DSM 28816</strain>
    </source>
</reference>
<comment type="caution">
    <text evidence="2">The sequence shown here is derived from an EMBL/GenBank/DDBJ whole genome shotgun (WGS) entry which is preliminary data.</text>
</comment>
<dbReference type="EMBL" id="QICS01000014">
    <property type="protein sequence ID" value="PXV86016.1"/>
    <property type="molecule type" value="Genomic_DNA"/>
</dbReference>
<sequence length="145" mass="17221">MKIIIEDREPNEEDMILIRCKELDESLLKLIYNLKLEKGKVVGMKDGTISMIEPKDIYYFEAVDNKVFLYCEQKVYETKKKLYELEKDFYQTDFFRASKSIIINLSKVQSINPAFNGRFEAILKNKERVIISRQYVSDLKQRFGL</sequence>
<feature type="domain" description="HTH LytTR-type" evidence="1">
    <location>
        <begin position="45"/>
        <end position="145"/>
    </location>
</feature>
<dbReference type="Proteomes" id="UP000247523">
    <property type="component" value="Unassembled WGS sequence"/>
</dbReference>
<dbReference type="PROSITE" id="PS50930">
    <property type="entry name" value="HTH_LYTTR"/>
    <property type="match status" value="1"/>
</dbReference>
<name>A0A318ESB3_9FIRM</name>
<evidence type="ECO:0000313" key="3">
    <source>
        <dbReference type="Proteomes" id="UP000247523"/>
    </source>
</evidence>
<dbReference type="PANTHER" id="PTHR37299:SF4">
    <property type="entry name" value="TRANSCRIPTIONAL REGULATOR"/>
    <property type="match status" value="1"/>
</dbReference>
<dbReference type="InterPro" id="IPR007492">
    <property type="entry name" value="LytTR_DNA-bd_dom"/>
</dbReference>
<gene>
    <name evidence="2" type="ORF">C8E03_11495</name>
</gene>
<dbReference type="RefSeq" id="WP_181899270.1">
    <property type="nucleotide sequence ID" value="NZ_NOKA02000029.1"/>
</dbReference>
<dbReference type="Gene3D" id="2.40.50.1020">
    <property type="entry name" value="LytTr DNA-binding domain"/>
    <property type="match status" value="1"/>
</dbReference>
<proteinExistence type="predicted"/>
<protein>
    <submittedName>
        <fullName evidence="2">LytTR family transcriptional regulator</fullName>
    </submittedName>
</protein>
<dbReference type="GO" id="GO:0000156">
    <property type="term" value="F:phosphorelay response regulator activity"/>
    <property type="evidence" value="ECO:0007669"/>
    <property type="project" value="InterPro"/>
</dbReference>
<accession>A0A318ESB3</accession>
<organism evidence="2 3">
    <name type="scientific">Lachnotalea glycerini</name>
    <dbReference type="NCBI Taxonomy" id="1763509"/>
    <lineage>
        <taxon>Bacteria</taxon>
        <taxon>Bacillati</taxon>
        <taxon>Bacillota</taxon>
        <taxon>Clostridia</taxon>
        <taxon>Lachnospirales</taxon>
        <taxon>Lachnospiraceae</taxon>
        <taxon>Lachnotalea</taxon>
    </lineage>
</organism>
<evidence type="ECO:0000259" key="1">
    <source>
        <dbReference type="PROSITE" id="PS50930"/>
    </source>
</evidence>
<dbReference type="Pfam" id="PF04397">
    <property type="entry name" value="LytTR"/>
    <property type="match status" value="1"/>
</dbReference>
<dbReference type="AlphaFoldDB" id="A0A318ESB3"/>